<dbReference type="SUPFAM" id="SSF53335">
    <property type="entry name" value="S-adenosyl-L-methionine-dependent methyltransferases"/>
    <property type="match status" value="1"/>
</dbReference>
<protein>
    <recommendedName>
        <fullName evidence="1">N(4)-bis(aminopropyl)spermidine synthase C-terminal domain-containing protein</fullName>
    </recommendedName>
</protein>
<feature type="domain" description="N(4)-bis(aminopropyl)spermidine synthase C-terminal" evidence="1">
    <location>
        <begin position="110"/>
        <end position="310"/>
    </location>
</feature>
<dbReference type="GO" id="GO:0032259">
    <property type="term" value="P:methylation"/>
    <property type="evidence" value="ECO:0007669"/>
    <property type="project" value="InterPro"/>
</dbReference>
<dbReference type="Pfam" id="PF01861">
    <property type="entry name" value="BpsA_C"/>
    <property type="match status" value="1"/>
</dbReference>
<reference evidence="2 3" key="1">
    <citation type="journal article" date="2016" name="Nat. Commun.">
        <title>Thousands of microbial genomes shed light on interconnected biogeochemical processes in an aquifer system.</title>
        <authorList>
            <person name="Anantharaman K."/>
            <person name="Brown C.T."/>
            <person name="Hug L.A."/>
            <person name="Sharon I."/>
            <person name="Castelle C.J."/>
            <person name="Probst A.J."/>
            <person name="Thomas B.C."/>
            <person name="Singh A."/>
            <person name="Wilkins M.J."/>
            <person name="Karaoz U."/>
            <person name="Brodie E.L."/>
            <person name="Williams K.H."/>
            <person name="Hubbard S.S."/>
            <person name="Banfield J.F."/>
        </authorList>
    </citation>
    <scope>NUCLEOTIDE SEQUENCE [LARGE SCALE GENOMIC DNA]</scope>
</reference>
<dbReference type="GO" id="GO:0006596">
    <property type="term" value="P:polyamine biosynthetic process"/>
    <property type="evidence" value="ECO:0007669"/>
    <property type="project" value="TreeGrafter"/>
</dbReference>
<dbReference type="GO" id="GO:0008168">
    <property type="term" value="F:methyltransferase activity"/>
    <property type="evidence" value="ECO:0007669"/>
    <property type="project" value="InterPro"/>
</dbReference>
<dbReference type="STRING" id="1802517.A2892_02495"/>
<dbReference type="Proteomes" id="UP000176404">
    <property type="component" value="Unassembled WGS sequence"/>
</dbReference>
<dbReference type="Gene3D" id="3.40.50.150">
    <property type="entry name" value="Vaccinia Virus protein VP39"/>
    <property type="match status" value="1"/>
</dbReference>
<dbReference type="InterPro" id="IPR029063">
    <property type="entry name" value="SAM-dependent_MTases_sf"/>
</dbReference>
<accession>A0A1F8B620</accession>
<evidence type="ECO:0000313" key="2">
    <source>
        <dbReference type="EMBL" id="OGM59492.1"/>
    </source>
</evidence>
<comment type="caution">
    <text evidence="2">The sequence shown here is derived from an EMBL/GenBank/DDBJ whole genome shotgun (WGS) entry which is preliminary data.</text>
</comment>
<dbReference type="InterPro" id="IPR002052">
    <property type="entry name" value="DNA_methylase_N6_adenine_CS"/>
</dbReference>
<dbReference type="InterPro" id="IPR051720">
    <property type="entry name" value="rRNA_MeTrfase/Polyamine_Synth"/>
</dbReference>
<dbReference type="PANTHER" id="PTHR23290:SF0">
    <property type="entry name" value="RRNA N6-ADENOSINE-METHYLTRANSFERASE METTL5"/>
    <property type="match status" value="1"/>
</dbReference>
<dbReference type="EMBL" id="MGHD01000019">
    <property type="protein sequence ID" value="OGM59492.1"/>
    <property type="molecule type" value="Genomic_DNA"/>
</dbReference>
<dbReference type="PANTHER" id="PTHR23290">
    <property type="entry name" value="RRNA N6-ADENOSINE-METHYLTRANSFERASE METTL5"/>
    <property type="match status" value="1"/>
</dbReference>
<name>A0A1F8B620_9BACT</name>
<dbReference type="InterPro" id="IPR002723">
    <property type="entry name" value="BpsA_C"/>
</dbReference>
<evidence type="ECO:0000259" key="1">
    <source>
        <dbReference type="Pfam" id="PF01861"/>
    </source>
</evidence>
<dbReference type="GO" id="GO:0003676">
    <property type="term" value="F:nucleic acid binding"/>
    <property type="evidence" value="ECO:0007669"/>
    <property type="project" value="InterPro"/>
</dbReference>
<organism evidence="2 3">
    <name type="scientific">Candidatus Woesebacteria bacterium RIFCSPLOWO2_01_FULL_39_10b</name>
    <dbReference type="NCBI Taxonomy" id="1802517"/>
    <lineage>
        <taxon>Bacteria</taxon>
        <taxon>Candidatus Woeseibacteriota</taxon>
    </lineage>
</organism>
<gene>
    <name evidence="2" type="ORF">A2892_02495</name>
</gene>
<dbReference type="AlphaFoldDB" id="A0A1F8B620"/>
<sequence length="328" mass="37171">MANNKIDYEKIIQISKEIGVSSKKVLDFLFMLRDGEPIGNNELLRRIGVSKNALNQAKEFLSSFLKPPSKDTQLKEGLSQDVNSLFDPGYRQEEDFWSVLENEHYRKSVELFNKYASQRPTPERKYDQFTATIETTARRASLLNFFEDVRGKEMLFLGDGDFTSVAVANLYTALEVAVLDIDGRILDEIGSISKIEKLGISSDNYDARKPLPAPYFGKFDVVFSDPPYTTDGIKLFVSRAIQALDPSNQTARIYVCYGNSDRAKEKFLPVNEIFSNSGLMVRWLFDKFNRYQGAESIGSASSLFILEVTSKTKPLITGKYDKPIYTND</sequence>
<proteinExistence type="predicted"/>
<dbReference type="PROSITE" id="PS00092">
    <property type="entry name" value="N6_MTASE"/>
    <property type="match status" value="1"/>
</dbReference>
<evidence type="ECO:0000313" key="3">
    <source>
        <dbReference type="Proteomes" id="UP000176404"/>
    </source>
</evidence>